<accession>A0ABS7D1S9</accession>
<keyword evidence="2" id="KW-1185">Reference proteome</keyword>
<evidence type="ECO:0000313" key="1">
    <source>
        <dbReference type="EMBL" id="MBW7473872.1"/>
    </source>
</evidence>
<evidence type="ECO:0000313" key="2">
    <source>
        <dbReference type="Proteomes" id="UP000812277"/>
    </source>
</evidence>
<dbReference type="EMBL" id="JAHZIJ010000001">
    <property type="protein sequence ID" value="MBW7473872.1"/>
    <property type="molecule type" value="Genomic_DNA"/>
</dbReference>
<dbReference type="RefSeq" id="WP_219871059.1">
    <property type="nucleotide sequence ID" value="NZ_JAHZIJ010000001.1"/>
</dbReference>
<gene>
    <name evidence="1" type="ORF">K0T92_03875</name>
</gene>
<dbReference type="Proteomes" id="UP000812277">
    <property type="component" value="Unassembled WGS sequence"/>
</dbReference>
<name>A0ABS7D1S9_9BACL</name>
<organism evidence="1 2">
    <name type="scientific">Paenibacillus oenotherae</name>
    <dbReference type="NCBI Taxonomy" id="1435645"/>
    <lineage>
        <taxon>Bacteria</taxon>
        <taxon>Bacillati</taxon>
        <taxon>Bacillota</taxon>
        <taxon>Bacilli</taxon>
        <taxon>Bacillales</taxon>
        <taxon>Paenibacillaceae</taxon>
        <taxon>Paenibacillus</taxon>
    </lineage>
</organism>
<proteinExistence type="predicted"/>
<comment type="caution">
    <text evidence="1">The sequence shown here is derived from an EMBL/GenBank/DDBJ whole genome shotgun (WGS) entry which is preliminary data.</text>
</comment>
<protein>
    <submittedName>
        <fullName evidence="1">Uncharacterized protein</fullName>
    </submittedName>
</protein>
<reference evidence="1 2" key="1">
    <citation type="submission" date="2021-07" db="EMBL/GenBank/DDBJ databases">
        <title>Paenibacillus radiodurans sp. nov., isolated from the southeastern edge of Tengger Desert.</title>
        <authorList>
            <person name="Zhang G."/>
        </authorList>
    </citation>
    <scope>NUCLEOTIDE SEQUENCE [LARGE SCALE GENOMIC DNA]</scope>
    <source>
        <strain evidence="1 2">DT7-4</strain>
    </source>
</reference>
<sequence>MWNIQDQILTASSKLEIEVNILTLEEREEIKNSIMFKFLEDNQLRKFPLFDKIKDYVGVEIADSWMWISDFINENTEVLFFKPDDEREYYRLNNGENLVSIIGELFNVEFYVTNPCADYLLGYNHSQCLIATGTASVWLENHQEYKKRYN</sequence>